<dbReference type="Proteomes" id="UP000623307">
    <property type="component" value="Chromosome 2"/>
</dbReference>
<evidence type="ECO:0000313" key="4">
    <source>
        <dbReference type="Proteomes" id="UP000256862"/>
    </source>
</evidence>
<reference evidence="3 4" key="1">
    <citation type="submission" date="2018-01" db="EMBL/GenBank/DDBJ databases">
        <authorList>
            <person name="Clerissi C."/>
        </authorList>
    </citation>
    <scope>NUCLEOTIDE SEQUENCE [LARGE SCALE GENOMIC DNA]</scope>
    <source>
        <strain evidence="3">Cupriavidus oxalaticus LMG 2235</strain>
    </source>
</reference>
<dbReference type="RefSeq" id="WP_063237167.1">
    <property type="nucleotide sequence ID" value="NZ_CP032519.1"/>
</dbReference>
<dbReference type="EMBL" id="OGUS01000129">
    <property type="protein sequence ID" value="SPC17017.1"/>
    <property type="molecule type" value="Genomic_DNA"/>
</dbReference>
<reference evidence="2 6" key="3">
    <citation type="submission" date="2021-02" db="EMBL/GenBank/DDBJ databases">
        <title>Complete Genome Sequence of Cupriavidus oxalaticus Strain Ox1, a Soil Oxalate-Degrading Species.</title>
        <authorList>
            <person name="Palmieri F."/>
            <person name="Udriet P."/>
            <person name="Deuasquier M."/>
            <person name="Beaudoing E."/>
            <person name="Johnson S.L."/>
            <person name="Davenport K.W."/>
            <person name="Chain P.S."/>
            <person name="Bindschedler S."/>
            <person name="Junier P."/>
        </authorList>
    </citation>
    <scope>NUCLEOTIDE SEQUENCE [LARGE SCALE GENOMIC DNA]</scope>
    <source>
        <strain evidence="2 6">Ox1</strain>
    </source>
</reference>
<proteinExistence type="predicted"/>
<dbReference type="AlphaFoldDB" id="A0A375GEX3"/>
<evidence type="ECO:0000313" key="5">
    <source>
        <dbReference type="Proteomes" id="UP000325743"/>
    </source>
</evidence>
<dbReference type="InterPro" id="IPR025354">
    <property type="entry name" value="DUF4258"/>
</dbReference>
<evidence type="ECO:0000313" key="3">
    <source>
        <dbReference type="EMBL" id="SPC17017.1"/>
    </source>
</evidence>
<name>A0A375GEX3_9BURK</name>
<dbReference type="EMBL" id="CP069812">
    <property type="protein sequence ID" value="QRQ95085.1"/>
    <property type="molecule type" value="Genomic_DNA"/>
</dbReference>
<gene>
    <name evidence="3" type="ORF">CO2235_70063</name>
    <name evidence="1" type="ORF">D2917_17020</name>
    <name evidence="2" type="ORF">JTE92_16600</name>
</gene>
<dbReference type="Proteomes" id="UP000256862">
    <property type="component" value="Chromosome CO2235"/>
</dbReference>
<reference evidence="1 5" key="2">
    <citation type="submission" date="2018-09" db="EMBL/GenBank/DDBJ databases">
        <title>Complete genome sequence of Cupriavidus oxalaticus T2, a bacterium capable of phenol tolerance and degradation.</title>
        <authorList>
            <person name="Yan J."/>
        </authorList>
    </citation>
    <scope>NUCLEOTIDE SEQUENCE [LARGE SCALE GENOMIC DNA]</scope>
    <source>
        <strain evidence="1 5">T2</strain>
    </source>
</reference>
<organism evidence="1 5">
    <name type="scientific">Cupriavidus oxalaticus</name>
    <dbReference type="NCBI Taxonomy" id="96344"/>
    <lineage>
        <taxon>Bacteria</taxon>
        <taxon>Pseudomonadati</taxon>
        <taxon>Pseudomonadota</taxon>
        <taxon>Betaproteobacteria</taxon>
        <taxon>Burkholderiales</taxon>
        <taxon>Burkholderiaceae</taxon>
        <taxon>Cupriavidus</taxon>
    </lineage>
</organism>
<evidence type="ECO:0000313" key="1">
    <source>
        <dbReference type="EMBL" id="QEZ46000.1"/>
    </source>
</evidence>
<accession>A0A375GEX3</accession>
<keyword evidence="6" id="KW-1185">Reference proteome</keyword>
<protein>
    <submittedName>
        <fullName evidence="1">DUF4258 domain-containing protein</fullName>
    </submittedName>
</protein>
<dbReference type="GeneID" id="303491169"/>
<dbReference type="OrthoDB" id="8686983at2"/>
<evidence type="ECO:0000313" key="6">
    <source>
        <dbReference type="Proteomes" id="UP000623307"/>
    </source>
</evidence>
<dbReference type="Pfam" id="PF14076">
    <property type="entry name" value="DUF4258"/>
    <property type="match status" value="1"/>
</dbReference>
<dbReference type="Proteomes" id="UP000325743">
    <property type="component" value="Chromosome 2"/>
</dbReference>
<sequence>MPWAKRDWETHIRKLCRDTARIFWTSHAEQQMQERHIAKAVALDVLRLGVIRREPEPDIRTGHTLCRMERFCAGAPIGIVVALEAEGASACIVVTAINL</sequence>
<dbReference type="EMBL" id="CP032519">
    <property type="protein sequence ID" value="QEZ46000.1"/>
    <property type="molecule type" value="Genomic_DNA"/>
</dbReference>
<evidence type="ECO:0000313" key="2">
    <source>
        <dbReference type="EMBL" id="QRQ95085.1"/>
    </source>
</evidence>